<dbReference type="GO" id="GO:0005549">
    <property type="term" value="F:odorant binding"/>
    <property type="evidence" value="ECO:0007669"/>
    <property type="project" value="InterPro"/>
</dbReference>
<evidence type="ECO:0000256" key="6">
    <source>
        <dbReference type="ARBA" id="ARBA00022989"/>
    </source>
</evidence>
<evidence type="ECO:0000256" key="9">
    <source>
        <dbReference type="ARBA" id="ARBA00023224"/>
    </source>
</evidence>
<evidence type="ECO:0000256" key="2">
    <source>
        <dbReference type="ARBA" id="ARBA00022475"/>
    </source>
</evidence>
<evidence type="ECO:0000256" key="4">
    <source>
        <dbReference type="ARBA" id="ARBA00022692"/>
    </source>
</evidence>
<keyword evidence="11" id="KW-1185">Reference proteome</keyword>
<reference evidence="10" key="1">
    <citation type="submission" date="2011-02" db="EMBL/GenBank/DDBJ databases">
        <title>The genome of the leaf-cutting ant Acromyrmex echinatior suggests key adaptations to social evolution and fungus farming.</title>
        <authorList>
            <person name="Nygaard S."/>
            <person name="Zhang G."/>
        </authorList>
    </citation>
    <scope>NUCLEOTIDE SEQUENCE</scope>
</reference>
<gene>
    <name evidence="10" type="ORF">G5I_11393</name>
</gene>
<keyword evidence="9" id="KW-0807">Transducer</keyword>
<keyword evidence="8 10" id="KW-0675">Receptor</keyword>
<proteinExistence type="predicted"/>
<dbReference type="Proteomes" id="UP000007755">
    <property type="component" value="Unassembled WGS sequence"/>
</dbReference>
<comment type="subcellular location">
    <subcellularLocation>
        <location evidence="1">Cell membrane</location>
        <topology evidence="1">Multi-pass membrane protein</topology>
    </subcellularLocation>
</comment>
<sequence length="238" mass="27689">MTDWMTSTKEWERNTMLKITRSGRNLSFKCCALATSSITCHISLQLLRFFKTIHQPERNLVYRIETIQKSPNYEITYFIQLFGGMYSAFANSIIDSFISMLILQVCAQLINLRTMLNNLVNKLANKSISSITFREGLAAIVVRHDHLISLYAYCYSAEKLITESTRMAYGVYECKWYDLSSKDAKNLMFIVHRSRIPLKLTAGKFGTFSLEMFGIVRYIYEKNIYSFIYVYNLSLSTY</sequence>
<evidence type="ECO:0000256" key="1">
    <source>
        <dbReference type="ARBA" id="ARBA00004651"/>
    </source>
</evidence>
<dbReference type="EMBL" id="GL888479">
    <property type="protein sequence ID" value="EGI60414.1"/>
    <property type="molecule type" value="Genomic_DNA"/>
</dbReference>
<evidence type="ECO:0000256" key="8">
    <source>
        <dbReference type="ARBA" id="ARBA00023170"/>
    </source>
</evidence>
<name>F4WZH0_ACREC</name>
<keyword evidence="6" id="KW-1133">Transmembrane helix</keyword>
<dbReference type="InterPro" id="IPR004117">
    <property type="entry name" value="7tm6_olfct_rcpt"/>
</dbReference>
<dbReference type="GO" id="GO:0007165">
    <property type="term" value="P:signal transduction"/>
    <property type="evidence" value="ECO:0007669"/>
    <property type="project" value="UniProtKB-KW"/>
</dbReference>
<keyword evidence="2" id="KW-1003">Cell membrane</keyword>
<organism evidence="11">
    <name type="scientific">Acromyrmex echinatior</name>
    <name type="common">Panamanian leafcutter ant</name>
    <name type="synonym">Acromyrmex octospinosus echinatior</name>
    <dbReference type="NCBI Taxonomy" id="103372"/>
    <lineage>
        <taxon>Eukaryota</taxon>
        <taxon>Metazoa</taxon>
        <taxon>Ecdysozoa</taxon>
        <taxon>Arthropoda</taxon>
        <taxon>Hexapoda</taxon>
        <taxon>Insecta</taxon>
        <taxon>Pterygota</taxon>
        <taxon>Neoptera</taxon>
        <taxon>Endopterygota</taxon>
        <taxon>Hymenoptera</taxon>
        <taxon>Apocrita</taxon>
        <taxon>Aculeata</taxon>
        <taxon>Formicoidea</taxon>
        <taxon>Formicidae</taxon>
        <taxon>Myrmicinae</taxon>
        <taxon>Acromyrmex</taxon>
    </lineage>
</organism>
<protein>
    <submittedName>
        <fullName evidence="10">Putative odorant receptor 7a</fullName>
    </submittedName>
</protein>
<dbReference type="PANTHER" id="PTHR21137:SF35">
    <property type="entry name" value="ODORANT RECEPTOR 19A-RELATED"/>
    <property type="match status" value="1"/>
</dbReference>
<dbReference type="InParanoid" id="F4WZH0"/>
<dbReference type="PANTHER" id="PTHR21137">
    <property type="entry name" value="ODORANT RECEPTOR"/>
    <property type="match status" value="1"/>
</dbReference>
<evidence type="ECO:0000256" key="5">
    <source>
        <dbReference type="ARBA" id="ARBA00022725"/>
    </source>
</evidence>
<dbReference type="GO" id="GO:0005886">
    <property type="term" value="C:plasma membrane"/>
    <property type="evidence" value="ECO:0007669"/>
    <property type="project" value="UniProtKB-SubCell"/>
</dbReference>
<dbReference type="AlphaFoldDB" id="F4WZH0"/>
<evidence type="ECO:0000313" key="11">
    <source>
        <dbReference type="Proteomes" id="UP000007755"/>
    </source>
</evidence>
<keyword evidence="7" id="KW-0472">Membrane</keyword>
<evidence type="ECO:0000256" key="7">
    <source>
        <dbReference type="ARBA" id="ARBA00023136"/>
    </source>
</evidence>
<dbReference type="Pfam" id="PF02949">
    <property type="entry name" value="7tm_6"/>
    <property type="match status" value="1"/>
</dbReference>
<keyword evidence="3" id="KW-0716">Sensory transduction</keyword>
<evidence type="ECO:0000313" key="10">
    <source>
        <dbReference type="EMBL" id="EGI60414.1"/>
    </source>
</evidence>
<keyword evidence="4" id="KW-0812">Transmembrane</keyword>
<evidence type="ECO:0000256" key="3">
    <source>
        <dbReference type="ARBA" id="ARBA00022606"/>
    </source>
</evidence>
<accession>F4WZH0</accession>
<dbReference type="GO" id="GO:0004984">
    <property type="term" value="F:olfactory receptor activity"/>
    <property type="evidence" value="ECO:0007669"/>
    <property type="project" value="InterPro"/>
</dbReference>
<keyword evidence="5" id="KW-0552">Olfaction</keyword>
<dbReference type="OrthoDB" id="6617147at2759"/>